<comment type="caution">
    <text evidence="3">The sequence shown here is derived from an EMBL/GenBank/DDBJ whole genome shotgun (WGS) entry which is preliminary data.</text>
</comment>
<feature type="signal peptide" evidence="2">
    <location>
        <begin position="1"/>
        <end position="17"/>
    </location>
</feature>
<dbReference type="Proteomes" id="UP001500631">
    <property type="component" value="Unassembled WGS sequence"/>
</dbReference>
<evidence type="ECO:0008006" key="5">
    <source>
        <dbReference type="Google" id="ProtNLM"/>
    </source>
</evidence>
<reference evidence="4" key="1">
    <citation type="journal article" date="2019" name="Int. J. Syst. Evol. Microbiol.">
        <title>The Global Catalogue of Microorganisms (GCM) 10K type strain sequencing project: providing services to taxonomists for standard genome sequencing and annotation.</title>
        <authorList>
            <consortium name="The Broad Institute Genomics Platform"/>
            <consortium name="The Broad Institute Genome Sequencing Center for Infectious Disease"/>
            <person name="Wu L."/>
            <person name="Ma J."/>
        </authorList>
    </citation>
    <scope>NUCLEOTIDE SEQUENCE [LARGE SCALE GENOMIC DNA]</scope>
    <source>
        <strain evidence="4">JCM 18424</strain>
    </source>
</reference>
<gene>
    <name evidence="3" type="ORF">GCM10023338_07920</name>
</gene>
<protein>
    <recommendedName>
        <fullName evidence="5">Chitin-binding type-2 domain-containing protein</fullName>
    </recommendedName>
</protein>
<dbReference type="RefSeq" id="WP_077924898.1">
    <property type="nucleotide sequence ID" value="NZ_BAABKE010000002.1"/>
</dbReference>
<dbReference type="EMBL" id="BAABKE010000002">
    <property type="protein sequence ID" value="GAA5096939.1"/>
    <property type="molecule type" value="Genomic_DNA"/>
</dbReference>
<feature type="compositionally biased region" description="Gly residues" evidence="1">
    <location>
        <begin position="238"/>
        <end position="268"/>
    </location>
</feature>
<feature type="compositionally biased region" description="Acidic residues" evidence="1">
    <location>
        <begin position="184"/>
        <end position="194"/>
    </location>
</feature>
<feature type="chain" id="PRO_5047400227" description="Chitin-binding type-2 domain-containing protein" evidence="2">
    <location>
        <begin position="18"/>
        <end position="392"/>
    </location>
</feature>
<evidence type="ECO:0000313" key="3">
    <source>
        <dbReference type="EMBL" id="GAA5096939.1"/>
    </source>
</evidence>
<keyword evidence="4" id="KW-1185">Reference proteome</keyword>
<accession>A0ABP9MMW0</accession>
<keyword evidence="2" id="KW-0732">Signal</keyword>
<name>A0ABP9MMW0_9GAMM</name>
<evidence type="ECO:0000256" key="2">
    <source>
        <dbReference type="SAM" id="SignalP"/>
    </source>
</evidence>
<feature type="region of interest" description="Disordered" evidence="1">
    <location>
        <begin position="184"/>
        <end position="268"/>
    </location>
</feature>
<proteinExistence type="predicted"/>
<evidence type="ECO:0000313" key="4">
    <source>
        <dbReference type="Proteomes" id="UP001500631"/>
    </source>
</evidence>
<organism evidence="3 4">
    <name type="scientific">Wohlfahrtiimonas larvae</name>
    <dbReference type="NCBI Taxonomy" id="1157986"/>
    <lineage>
        <taxon>Bacteria</taxon>
        <taxon>Pseudomonadati</taxon>
        <taxon>Pseudomonadota</taxon>
        <taxon>Gammaproteobacteria</taxon>
        <taxon>Cardiobacteriales</taxon>
        <taxon>Ignatzschineriaceae</taxon>
        <taxon>Wohlfahrtiimonas</taxon>
    </lineage>
</organism>
<sequence length="392" mass="42909">MRILTLFLLLMTSFVFAQECSIDLCTSSTKSSCFIKDDSIFYVNSGIDDYANLSVCKSQYPNTAYFDRSTSFCMSSDNRQLGHLSRFEIIYDDKPTNKFFCSIDKPTFPELKKCLKLDDASNKCTDNLIDRTVDAASKKWSDYRCGHKFVGNTYAFTCSGVFPNGDMSYGNVGGTCQINYEDQECENQEEPEPPEEPKKPDVPCFTNLENCDVPPELLPPKDPVNPDGPKWPTDNVGDGSGNGIGNGNGSENGTGNGNEDGSGNGIGNGNYDKDDLTCKGTNCTGSNVDVGSLPSGSATDLYQPKNDDNFADFLLTNIPDVNTTKVGKELNKLVPVLPVGSCPSFQIKGFSMMGMILMQDQDVSIPCWIYDLIRAFLQISAVVYARKIIFGA</sequence>
<evidence type="ECO:0000256" key="1">
    <source>
        <dbReference type="SAM" id="MobiDB-lite"/>
    </source>
</evidence>